<protein>
    <submittedName>
        <fullName evidence="2">PH01B031C15.19 protein</fullName>
    </submittedName>
</protein>
<reference evidence="2" key="1">
    <citation type="submission" date="2012-05" db="EMBL/GenBank/DDBJ databases">
        <authorList>
            <person name="Han B."/>
            <person name="Lu Y."/>
            <person name="Feng Q."/>
            <person name="Zhao Q."/>
            <person name="Lu T.T."/>
            <person name="Li Y."/>
            <person name="Liu K.Y."/>
            <person name="Huang X.H."/>
            <person name="Fan D.L."/>
            <person name="Weng Q.J."/>
            <person name="Zhang L."/>
            <person name="Lu Y.Q."/>
            <person name="Guo Y.L."/>
            <person name="Li W.J."/>
            <person name="Zhou C.C."/>
            <person name="Lu H.Y."/>
            <person name="Huang T."/>
            <person name="Zhu C.R."/>
            <person name="Zhao Y."/>
            <person name="Hu T."/>
            <person name="Yao N."/>
        </authorList>
    </citation>
    <scope>NUCLEOTIDE SEQUENCE</scope>
</reference>
<feature type="region of interest" description="Disordered" evidence="1">
    <location>
        <begin position="353"/>
        <end position="395"/>
    </location>
</feature>
<evidence type="ECO:0000313" key="2">
    <source>
        <dbReference type="EMBL" id="CCI55436.1"/>
    </source>
</evidence>
<proteinExistence type="predicted"/>
<evidence type="ECO:0000256" key="1">
    <source>
        <dbReference type="SAM" id="MobiDB-lite"/>
    </source>
</evidence>
<name>L0P1U1_PHYED</name>
<dbReference type="PANTHER" id="PTHR31973">
    <property type="entry name" value="POLYPROTEIN, PUTATIVE-RELATED"/>
    <property type="match status" value="1"/>
</dbReference>
<accession>L0P1U1</accession>
<sequence>MGRYDVVVVLHIRVGPCSAQFVIELRCHPSTTRHTLGISAAEGNEVMAVIPKHDEGSQNLSLGFIANVIYGEIVDNLDFERQSIIHAIESMFQYITSYAKAWMANQKALEAMFSTFEDSYHNMPDQLRVMQDNSPYTHVNIVDSTHPRFTGNRVLKRAFFAFGACINAFRYYRLILCVVDTFLTRKYKGQIMCGARCLPLVGIVEAVLRGTKKYFVDRSNITSLSVANDRVVYSAMITKYMEEKSKKGEMHIALKMDTRKLCFKVLCREKGRHETNWSLGIPLSIAMREINSMEERSPIRMAPQGPHLTAPLQAAMEAMKINIPVQRKTSIESNPNPKAKHPKITKNSNLKVLGGLTSHRGGLTGLPSGLTSGMGGLTAPDSEQENQQNQPDNPK</sequence>
<feature type="compositionally biased region" description="Low complexity" evidence="1">
    <location>
        <begin position="385"/>
        <end position="395"/>
    </location>
</feature>
<dbReference type="PANTHER" id="PTHR31973:SF195">
    <property type="entry name" value="MUDR FAMILY TRANSPOSASE"/>
    <property type="match status" value="1"/>
</dbReference>
<gene>
    <name evidence="2" type="primary">PH01B031C15.19</name>
</gene>
<dbReference type="EMBL" id="FO203444">
    <property type="protein sequence ID" value="CCI55436.1"/>
    <property type="molecule type" value="Genomic_DNA"/>
</dbReference>
<organism evidence="2">
    <name type="scientific">Phyllostachys edulis</name>
    <name type="common">Tortoise shell bamboo</name>
    <name type="synonym">Bambusa edulis</name>
    <dbReference type="NCBI Taxonomy" id="38705"/>
    <lineage>
        <taxon>Eukaryota</taxon>
        <taxon>Viridiplantae</taxon>
        <taxon>Streptophyta</taxon>
        <taxon>Embryophyta</taxon>
        <taxon>Tracheophyta</taxon>
        <taxon>Spermatophyta</taxon>
        <taxon>Magnoliopsida</taxon>
        <taxon>Liliopsida</taxon>
        <taxon>Poales</taxon>
        <taxon>Poaceae</taxon>
        <taxon>BOP clade</taxon>
        <taxon>Bambusoideae</taxon>
        <taxon>Arundinarodae</taxon>
        <taxon>Arundinarieae</taxon>
        <taxon>Arundinariinae</taxon>
        <taxon>Phyllostachys</taxon>
    </lineage>
</organism>
<dbReference type="AlphaFoldDB" id="L0P1U1"/>